<proteinExistence type="predicted"/>
<comment type="caution">
    <text evidence="1">The sequence shown here is derived from an EMBL/GenBank/DDBJ whole genome shotgun (WGS) entry which is preliminary data.</text>
</comment>
<reference evidence="1" key="1">
    <citation type="submission" date="2023-07" db="EMBL/GenBank/DDBJ databases">
        <title>Sorghum-associated microbial communities from plants grown in Nebraska, USA.</title>
        <authorList>
            <person name="Schachtman D."/>
        </authorList>
    </citation>
    <scope>NUCLEOTIDE SEQUENCE</scope>
    <source>
        <strain evidence="1">BE56</strain>
    </source>
</reference>
<sequence length="282" mass="32869">MNKNERMSSEDYIRSKLLGYGVSLDLATRAQDKGLNLQTIRSLKVQDLVSNYGFTHEEVKEIRVCIKRRAIPQEIIELLLRRSNYLCCLCKGDKGRSYIIHHIVPYAETQDNSYDNLIVLCPNDHDLAHGAGLTMKITAVNLRKSKLAWEVEVQEANARRAAQLIEVNEHTVDFINIRRMEQLSLQVLGEIPETRYTRSLQDAKILNNRRSFDQKYVRDNYSGRNYLFDYITHYEAEHYKEILEKVATTVQFVDLQEESKGGFSRLKKTEGGNSVLYWRRYL</sequence>
<protein>
    <submittedName>
        <fullName evidence="1">Uncharacterized protein</fullName>
    </submittedName>
</protein>
<name>A0ACC6JYI4_9PSED</name>
<keyword evidence="2" id="KW-1185">Reference proteome</keyword>
<dbReference type="EMBL" id="JAVDTH010000003">
    <property type="protein sequence ID" value="MDR6711259.1"/>
    <property type="molecule type" value="Genomic_DNA"/>
</dbReference>
<accession>A0ACC6JYI4</accession>
<evidence type="ECO:0000313" key="2">
    <source>
        <dbReference type="Proteomes" id="UP001259587"/>
    </source>
</evidence>
<gene>
    <name evidence="1" type="ORF">J2W83_000849</name>
</gene>
<evidence type="ECO:0000313" key="1">
    <source>
        <dbReference type="EMBL" id="MDR6711259.1"/>
    </source>
</evidence>
<dbReference type="Proteomes" id="UP001259587">
    <property type="component" value="Unassembled WGS sequence"/>
</dbReference>
<organism evidence="1 2">
    <name type="scientific">Pseudomonas hunanensis</name>
    <dbReference type="NCBI Taxonomy" id="1247546"/>
    <lineage>
        <taxon>Bacteria</taxon>
        <taxon>Pseudomonadati</taxon>
        <taxon>Pseudomonadota</taxon>
        <taxon>Gammaproteobacteria</taxon>
        <taxon>Pseudomonadales</taxon>
        <taxon>Pseudomonadaceae</taxon>
        <taxon>Pseudomonas</taxon>
    </lineage>
</organism>